<evidence type="ECO:0000256" key="5">
    <source>
        <dbReference type="ARBA" id="ARBA00023136"/>
    </source>
</evidence>
<feature type="transmembrane region" description="Helical" evidence="6">
    <location>
        <begin position="349"/>
        <end position="369"/>
    </location>
</feature>
<dbReference type="InterPro" id="IPR002797">
    <property type="entry name" value="Polysacc_synth"/>
</dbReference>
<organism evidence="7 8">
    <name type="scientific">Paraferrimonas sedimenticola</name>
    <dbReference type="NCBI Taxonomy" id="375674"/>
    <lineage>
        <taxon>Bacteria</taxon>
        <taxon>Pseudomonadati</taxon>
        <taxon>Pseudomonadota</taxon>
        <taxon>Gammaproteobacteria</taxon>
        <taxon>Alteromonadales</taxon>
        <taxon>Ferrimonadaceae</taxon>
        <taxon>Paraferrimonas</taxon>
    </lineage>
</organism>
<feature type="transmembrane region" description="Helical" evidence="6">
    <location>
        <begin position="74"/>
        <end position="96"/>
    </location>
</feature>
<evidence type="ECO:0000313" key="7">
    <source>
        <dbReference type="EMBL" id="GLP95459.1"/>
    </source>
</evidence>
<comment type="caution">
    <text evidence="7">The sequence shown here is derived from an EMBL/GenBank/DDBJ whole genome shotgun (WGS) entry which is preliminary data.</text>
</comment>
<comment type="subcellular location">
    <subcellularLocation>
        <location evidence="1">Cell membrane</location>
        <topology evidence="1">Multi-pass membrane protein</topology>
    </subcellularLocation>
</comment>
<feature type="transmembrane region" description="Helical" evidence="6">
    <location>
        <begin position="284"/>
        <end position="309"/>
    </location>
</feature>
<proteinExistence type="predicted"/>
<evidence type="ECO:0000256" key="1">
    <source>
        <dbReference type="ARBA" id="ARBA00004651"/>
    </source>
</evidence>
<dbReference type="RefSeq" id="WP_095505466.1">
    <property type="nucleotide sequence ID" value="NZ_BSNC01000003.1"/>
</dbReference>
<keyword evidence="2" id="KW-1003">Cell membrane</keyword>
<dbReference type="GO" id="GO:0005886">
    <property type="term" value="C:plasma membrane"/>
    <property type="evidence" value="ECO:0007669"/>
    <property type="project" value="UniProtKB-SubCell"/>
</dbReference>
<name>A0AA37RV88_9GAMM</name>
<dbReference type="AlphaFoldDB" id="A0AA37RV88"/>
<feature type="transmembrane region" description="Helical" evidence="6">
    <location>
        <begin position="39"/>
        <end position="62"/>
    </location>
</feature>
<feature type="transmembrane region" description="Helical" evidence="6">
    <location>
        <begin position="141"/>
        <end position="159"/>
    </location>
</feature>
<dbReference type="EMBL" id="BSNC01000003">
    <property type="protein sequence ID" value="GLP95459.1"/>
    <property type="molecule type" value="Genomic_DNA"/>
</dbReference>
<keyword evidence="8" id="KW-1185">Reference proteome</keyword>
<keyword evidence="3 6" id="KW-0812">Transmembrane</keyword>
<sequence length="440" mass="48678">MKALINIGWLYLDRILGLTVGIISNAIVARYLGPEQYGTIAYLLALASFLLPFVTLGSDTIIYDCVARRNPKILVNAAFYLRVICAASLALAAWLYLAVGDYSDEYTYLAMALIASVLINGCDILKVYFDAGHRSKINSLAAFKAAFITLLAKITAVWLKLGLLYFGLAYLLQALLVWVFKYPKVAPMPFPKMRYLRWRLVRVLLSRGGYLAFSALSIILYTAMDRVMLGQLLGDQAVGLYAAALHISIGWLFIPGAITLTLMKKVSQSKQSMEHHDTIKHLFSMVWGVAIAVGLMVYLLSDWIIAIIFGEQFAVSAQILQVYVFGSIFAAIGAASYRVLVVHGLYKFCLAKTLIAAVMNLGLNLWLIPKYGVLGAAYATIISEMTVSLWLNAWVSAIPVFRLQCRALLGLPKFAVQQGRLAWRIARSSQDKSESQTKSQ</sequence>
<dbReference type="CDD" id="cd13128">
    <property type="entry name" value="MATE_Wzx_like"/>
    <property type="match status" value="1"/>
</dbReference>
<evidence type="ECO:0000256" key="4">
    <source>
        <dbReference type="ARBA" id="ARBA00022989"/>
    </source>
</evidence>
<dbReference type="InterPro" id="IPR050833">
    <property type="entry name" value="Poly_Biosynth_Transport"/>
</dbReference>
<accession>A0AA37RV88</accession>
<dbReference type="PANTHER" id="PTHR30250">
    <property type="entry name" value="PST FAMILY PREDICTED COLANIC ACID TRANSPORTER"/>
    <property type="match status" value="1"/>
</dbReference>
<dbReference type="Proteomes" id="UP001161422">
    <property type="component" value="Unassembled WGS sequence"/>
</dbReference>
<keyword evidence="5 6" id="KW-0472">Membrane</keyword>
<feature type="transmembrane region" description="Helical" evidence="6">
    <location>
        <begin position="375"/>
        <end position="401"/>
    </location>
</feature>
<feature type="transmembrane region" description="Helical" evidence="6">
    <location>
        <begin position="108"/>
        <end position="129"/>
    </location>
</feature>
<dbReference type="Pfam" id="PF01943">
    <property type="entry name" value="Polysacc_synt"/>
    <property type="match status" value="1"/>
</dbReference>
<evidence type="ECO:0000313" key="8">
    <source>
        <dbReference type="Proteomes" id="UP001161422"/>
    </source>
</evidence>
<feature type="transmembrane region" description="Helical" evidence="6">
    <location>
        <begin position="12"/>
        <end position="33"/>
    </location>
</feature>
<evidence type="ECO:0000256" key="2">
    <source>
        <dbReference type="ARBA" id="ARBA00022475"/>
    </source>
</evidence>
<reference evidence="7" key="2">
    <citation type="submission" date="2023-01" db="EMBL/GenBank/DDBJ databases">
        <title>Draft genome sequence of Paraferrimonas sedimenticola strain NBRC 101628.</title>
        <authorList>
            <person name="Sun Q."/>
            <person name="Mori K."/>
        </authorList>
    </citation>
    <scope>NUCLEOTIDE SEQUENCE</scope>
    <source>
        <strain evidence="7">NBRC 101628</strain>
    </source>
</reference>
<reference evidence="7" key="1">
    <citation type="journal article" date="2014" name="Int. J. Syst. Evol. Microbiol.">
        <title>Complete genome sequence of Corynebacterium casei LMG S-19264T (=DSM 44701T), isolated from a smear-ripened cheese.</title>
        <authorList>
            <consortium name="US DOE Joint Genome Institute (JGI-PGF)"/>
            <person name="Walter F."/>
            <person name="Albersmeier A."/>
            <person name="Kalinowski J."/>
            <person name="Ruckert C."/>
        </authorList>
    </citation>
    <scope>NUCLEOTIDE SEQUENCE</scope>
    <source>
        <strain evidence="7">NBRC 101628</strain>
    </source>
</reference>
<dbReference type="PANTHER" id="PTHR30250:SF11">
    <property type="entry name" value="O-ANTIGEN TRANSPORTER-RELATED"/>
    <property type="match status" value="1"/>
</dbReference>
<evidence type="ECO:0000256" key="6">
    <source>
        <dbReference type="SAM" id="Phobius"/>
    </source>
</evidence>
<feature type="transmembrane region" description="Helical" evidence="6">
    <location>
        <begin position="204"/>
        <end position="223"/>
    </location>
</feature>
<feature type="transmembrane region" description="Helical" evidence="6">
    <location>
        <begin position="165"/>
        <end position="183"/>
    </location>
</feature>
<feature type="transmembrane region" description="Helical" evidence="6">
    <location>
        <begin position="315"/>
        <end position="337"/>
    </location>
</feature>
<evidence type="ECO:0000256" key="3">
    <source>
        <dbReference type="ARBA" id="ARBA00022692"/>
    </source>
</evidence>
<protein>
    <submittedName>
        <fullName evidence="7">O-unit flippase Wzx</fullName>
    </submittedName>
</protein>
<keyword evidence="4 6" id="KW-1133">Transmembrane helix</keyword>
<gene>
    <name evidence="7" type="ORF">GCM10007895_07650</name>
</gene>
<feature type="transmembrane region" description="Helical" evidence="6">
    <location>
        <begin position="243"/>
        <end position="263"/>
    </location>
</feature>